<comment type="caution">
    <text evidence="2">The sequence shown here is derived from an EMBL/GenBank/DDBJ whole genome shotgun (WGS) entry which is preliminary data.</text>
</comment>
<dbReference type="AlphaFoldDB" id="A0A7X0TUW0"/>
<keyword evidence="1" id="KW-0472">Membrane</keyword>
<accession>A0A7X0TUW0</accession>
<dbReference type="RefSeq" id="WP_184425755.1">
    <property type="nucleotide sequence ID" value="NZ_AP027362.1"/>
</dbReference>
<name>A0A7X0TUW0_9GAMM</name>
<feature type="transmembrane region" description="Helical" evidence="1">
    <location>
        <begin position="6"/>
        <end position="23"/>
    </location>
</feature>
<evidence type="ECO:0000313" key="3">
    <source>
        <dbReference type="Proteomes" id="UP000537141"/>
    </source>
</evidence>
<evidence type="ECO:0000256" key="1">
    <source>
        <dbReference type="SAM" id="Phobius"/>
    </source>
</evidence>
<sequence>MGSIEFFIVALNLIIVFVAYLSVYPKLAGNSFNRISFYDIFASGLALIIVGSTYWDTGQEFNLIVGQVNWFWFTLITYGLIEIPVMVWYFKKNKVKIKIKTEQKH</sequence>
<feature type="transmembrane region" description="Helical" evidence="1">
    <location>
        <begin position="70"/>
        <end position="90"/>
    </location>
</feature>
<dbReference type="Proteomes" id="UP000537141">
    <property type="component" value="Unassembled WGS sequence"/>
</dbReference>
<protein>
    <submittedName>
        <fullName evidence="2">Uncharacterized protein</fullName>
    </submittedName>
</protein>
<keyword evidence="1" id="KW-1133">Transmembrane helix</keyword>
<feature type="transmembrane region" description="Helical" evidence="1">
    <location>
        <begin position="35"/>
        <end position="55"/>
    </location>
</feature>
<dbReference type="EMBL" id="JACHHU010000031">
    <property type="protein sequence ID" value="MBB6544544.1"/>
    <property type="molecule type" value="Genomic_DNA"/>
</dbReference>
<keyword evidence="3" id="KW-1185">Reference proteome</keyword>
<organism evidence="2 3">
    <name type="scientific">Thalassotalea piscium</name>
    <dbReference type="NCBI Taxonomy" id="1230533"/>
    <lineage>
        <taxon>Bacteria</taxon>
        <taxon>Pseudomonadati</taxon>
        <taxon>Pseudomonadota</taxon>
        <taxon>Gammaproteobacteria</taxon>
        <taxon>Alteromonadales</taxon>
        <taxon>Colwelliaceae</taxon>
        <taxon>Thalassotalea</taxon>
    </lineage>
</organism>
<keyword evidence="1" id="KW-0812">Transmembrane</keyword>
<proteinExistence type="predicted"/>
<evidence type="ECO:0000313" key="2">
    <source>
        <dbReference type="EMBL" id="MBB6544544.1"/>
    </source>
</evidence>
<gene>
    <name evidence="2" type="ORF">HNQ55_003077</name>
</gene>
<reference evidence="2 3" key="1">
    <citation type="submission" date="2020-08" db="EMBL/GenBank/DDBJ databases">
        <title>Genomic Encyclopedia of Type Strains, Phase IV (KMG-IV): sequencing the most valuable type-strain genomes for metagenomic binning, comparative biology and taxonomic classification.</title>
        <authorList>
            <person name="Goeker M."/>
        </authorList>
    </citation>
    <scope>NUCLEOTIDE SEQUENCE [LARGE SCALE GENOMIC DNA]</scope>
    <source>
        <strain evidence="2 3">DSM 26287</strain>
    </source>
</reference>